<dbReference type="EMBL" id="JAATIS010007298">
    <property type="protein sequence ID" value="KAG2458282.1"/>
    <property type="molecule type" value="Genomic_DNA"/>
</dbReference>
<dbReference type="InterPro" id="IPR000668">
    <property type="entry name" value="Peptidase_C1A_C"/>
</dbReference>
<dbReference type="InterPro" id="IPR000169">
    <property type="entry name" value="Pept_cys_AS"/>
</dbReference>
<evidence type="ECO:0000256" key="3">
    <source>
        <dbReference type="ARBA" id="ARBA00022801"/>
    </source>
</evidence>
<dbReference type="PROSITE" id="PS00139">
    <property type="entry name" value="THIOL_PROTEASE_CYS"/>
    <property type="match status" value="1"/>
</dbReference>
<dbReference type="SMART" id="SM00645">
    <property type="entry name" value="Pept_C1"/>
    <property type="match status" value="1"/>
</dbReference>
<organism evidence="8 9">
    <name type="scientific">Polypterus senegalus</name>
    <name type="common">Senegal bichir</name>
    <dbReference type="NCBI Taxonomy" id="55291"/>
    <lineage>
        <taxon>Eukaryota</taxon>
        <taxon>Metazoa</taxon>
        <taxon>Chordata</taxon>
        <taxon>Craniata</taxon>
        <taxon>Vertebrata</taxon>
        <taxon>Euteleostomi</taxon>
        <taxon>Actinopterygii</taxon>
        <taxon>Polypteriformes</taxon>
        <taxon>Polypteridae</taxon>
        <taxon>Polypterus</taxon>
    </lineage>
</organism>
<dbReference type="PROSITE" id="PS50088">
    <property type="entry name" value="ANK_REPEAT"/>
    <property type="match status" value="3"/>
</dbReference>
<dbReference type="Gene3D" id="1.25.40.20">
    <property type="entry name" value="Ankyrin repeat-containing domain"/>
    <property type="match status" value="1"/>
</dbReference>
<dbReference type="InterPro" id="IPR002110">
    <property type="entry name" value="Ankyrin_rpt"/>
</dbReference>
<dbReference type="Proteomes" id="UP000886611">
    <property type="component" value="Unassembled WGS sequence"/>
</dbReference>
<dbReference type="PROSITE" id="PS00640">
    <property type="entry name" value="THIOL_PROTEASE_ASN"/>
    <property type="match status" value="1"/>
</dbReference>
<dbReference type="SUPFAM" id="SSF54001">
    <property type="entry name" value="Cysteine proteinases"/>
    <property type="match status" value="1"/>
</dbReference>
<sequence length="471" mass="51040">MKMNQFGDLTNLEYQQILGALVNITVRKKRQIGGTVSATELRSKAMLLNVTSIDYRTLGYVTEVKNQGACGSCWAFSTTGAIEGQLFKKTGMLVSLSEQNLVDCSKDYGTYGCKGAWMGNAYKYVLYNGGIESALTYPYIAKDNQPCHYNSSRSAASITDYKFLPKGNEQALADALATIGPITVAVDASLPSFQFYKSGIYNDPRCSSTKLNHAVLLIGYGSEAGQDFWVIKNSWGTQWGENGYMRMARTTTNYCGIASYTLFPVMVPSALLCPGVYDAGKTALRRAGLSNIRSWKLKPIGQKETPLANAVFWAARKGNLAVLQLLLNSGRVDVDCKDNTGTTTLMVASYSGHTDCVRELILQGADINLQRETGSTSLFFAAQQGNNDIVKLLFEYGASTEFQTKEGGTALSAACQYGHSTVVETLLKNGANVHDELHTLYVQSVELPTANSFKLPATINSNGSGGLKFAS</sequence>
<dbReference type="Pfam" id="PF00112">
    <property type="entry name" value="Peptidase_C1"/>
    <property type="match status" value="1"/>
</dbReference>
<keyword evidence="6" id="KW-0040">ANK repeat</keyword>
<feature type="repeat" description="ANK" evidence="6">
    <location>
        <begin position="340"/>
        <end position="372"/>
    </location>
</feature>
<keyword evidence="9" id="KW-1185">Reference proteome</keyword>
<evidence type="ECO:0000313" key="8">
    <source>
        <dbReference type="EMBL" id="KAG2458282.1"/>
    </source>
</evidence>
<dbReference type="PRINTS" id="PR00705">
    <property type="entry name" value="PAPAIN"/>
</dbReference>
<dbReference type="PROSITE" id="PS50297">
    <property type="entry name" value="ANK_REP_REGION"/>
    <property type="match status" value="3"/>
</dbReference>
<evidence type="ECO:0000256" key="5">
    <source>
        <dbReference type="ARBA" id="ARBA00023157"/>
    </source>
</evidence>
<dbReference type="InterPro" id="IPR039417">
    <property type="entry name" value="Peptidase_C1A_papain-like"/>
</dbReference>
<feature type="repeat" description="ANK" evidence="6">
    <location>
        <begin position="373"/>
        <end position="405"/>
    </location>
</feature>
<reference evidence="8 9" key="1">
    <citation type="journal article" date="2021" name="Cell">
        <title>Tracing the genetic footprints of vertebrate landing in non-teleost ray-finned fishes.</title>
        <authorList>
            <person name="Bi X."/>
            <person name="Wang K."/>
            <person name="Yang L."/>
            <person name="Pan H."/>
            <person name="Jiang H."/>
            <person name="Wei Q."/>
            <person name="Fang M."/>
            <person name="Yu H."/>
            <person name="Zhu C."/>
            <person name="Cai Y."/>
            <person name="He Y."/>
            <person name="Gan X."/>
            <person name="Zeng H."/>
            <person name="Yu D."/>
            <person name="Zhu Y."/>
            <person name="Jiang H."/>
            <person name="Qiu Q."/>
            <person name="Yang H."/>
            <person name="Zhang Y.E."/>
            <person name="Wang W."/>
            <person name="Zhu M."/>
            <person name="He S."/>
            <person name="Zhang G."/>
        </authorList>
    </citation>
    <scope>NUCLEOTIDE SEQUENCE [LARGE SCALE GENOMIC DNA]</scope>
    <source>
        <strain evidence="8">Bchr_013</strain>
    </source>
</reference>
<dbReference type="FunFam" id="3.90.70.10:FF:000006">
    <property type="entry name" value="Cathepsin S"/>
    <property type="match status" value="1"/>
</dbReference>
<dbReference type="PROSITE" id="PS00639">
    <property type="entry name" value="THIOL_PROTEASE_HIS"/>
    <property type="match status" value="1"/>
</dbReference>
<name>A0A8X7X0Q8_POLSE</name>
<dbReference type="PANTHER" id="PTHR12411">
    <property type="entry name" value="CYSTEINE PROTEASE FAMILY C1-RELATED"/>
    <property type="match status" value="1"/>
</dbReference>
<evidence type="ECO:0000256" key="1">
    <source>
        <dbReference type="ARBA" id="ARBA00008455"/>
    </source>
</evidence>
<feature type="non-terminal residue" evidence="8">
    <location>
        <position position="1"/>
    </location>
</feature>
<comment type="caution">
    <text evidence="8">The sequence shown here is derived from an EMBL/GenBank/DDBJ whole genome shotgun (WGS) entry which is preliminary data.</text>
</comment>
<dbReference type="Gene3D" id="3.90.70.10">
    <property type="entry name" value="Cysteine proteinases"/>
    <property type="match status" value="1"/>
</dbReference>
<accession>A0A8X7X0Q8</accession>
<evidence type="ECO:0000256" key="2">
    <source>
        <dbReference type="ARBA" id="ARBA00022670"/>
    </source>
</evidence>
<protein>
    <submittedName>
        <fullName evidence="8">CATL1 protein</fullName>
    </submittedName>
</protein>
<feature type="domain" description="Peptidase C1A papain C-terminal" evidence="7">
    <location>
        <begin position="49"/>
        <end position="265"/>
    </location>
</feature>
<dbReference type="InterPro" id="IPR025660">
    <property type="entry name" value="Pept_his_AS"/>
</dbReference>
<dbReference type="SMART" id="SM00248">
    <property type="entry name" value="ANK"/>
    <property type="match status" value="4"/>
</dbReference>
<dbReference type="Pfam" id="PF00023">
    <property type="entry name" value="Ank"/>
    <property type="match status" value="1"/>
</dbReference>
<evidence type="ECO:0000259" key="7">
    <source>
        <dbReference type="SMART" id="SM00645"/>
    </source>
</evidence>
<evidence type="ECO:0000256" key="4">
    <source>
        <dbReference type="ARBA" id="ARBA00022807"/>
    </source>
</evidence>
<dbReference type="GO" id="GO:0008234">
    <property type="term" value="F:cysteine-type peptidase activity"/>
    <property type="evidence" value="ECO:0007669"/>
    <property type="project" value="UniProtKB-KW"/>
</dbReference>
<proteinExistence type="inferred from homology"/>
<dbReference type="AlphaFoldDB" id="A0A8X7X0Q8"/>
<dbReference type="Pfam" id="PF12796">
    <property type="entry name" value="Ank_2"/>
    <property type="match status" value="1"/>
</dbReference>
<dbReference type="PRINTS" id="PR01415">
    <property type="entry name" value="ANKYRIN"/>
</dbReference>
<feature type="repeat" description="ANK" evidence="6">
    <location>
        <begin position="406"/>
        <end position="438"/>
    </location>
</feature>
<dbReference type="CDD" id="cd02248">
    <property type="entry name" value="Peptidase_C1A"/>
    <property type="match status" value="1"/>
</dbReference>
<comment type="similarity">
    <text evidence="1">Belongs to the peptidase C1 family.</text>
</comment>
<dbReference type="SUPFAM" id="SSF48403">
    <property type="entry name" value="Ankyrin repeat"/>
    <property type="match status" value="1"/>
</dbReference>
<dbReference type="GO" id="GO:0006508">
    <property type="term" value="P:proteolysis"/>
    <property type="evidence" value="ECO:0007669"/>
    <property type="project" value="UniProtKB-KW"/>
</dbReference>
<gene>
    <name evidence="8" type="primary">Ctsl_0</name>
    <name evidence="8" type="ORF">GTO96_0017906</name>
</gene>
<evidence type="ECO:0000256" key="6">
    <source>
        <dbReference type="PROSITE-ProRule" id="PRU00023"/>
    </source>
</evidence>
<keyword evidence="3" id="KW-0378">Hydrolase</keyword>
<dbReference type="InterPro" id="IPR013128">
    <property type="entry name" value="Peptidase_C1A"/>
</dbReference>
<dbReference type="InterPro" id="IPR025661">
    <property type="entry name" value="Pept_asp_AS"/>
</dbReference>
<keyword evidence="2" id="KW-0645">Protease</keyword>
<dbReference type="InterPro" id="IPR038765">
    <property type="entry name" value="Papain-like_cys_pep_sf"/>
</dbReference>
<keyword evidence="5" id="KW-1015">Disulfide bond</keyword>
<dbReference type="InterPro" id="IPR036770">
    <property type="entry name" value="Ankyrin_rpt-contain_sf"/>
</dbReference>
<keyword evidence="4" id="KW-0788">Thiol protease</keyword>
<evidence type="ECO:0000313" key="9">
    <source>
        <dbReference type="Proteomes" id="UP000886611"/>
    </source>
</evidence>
<feature type="non-terminal residue" evidence="8">
    <location>
        <position position="471"/>
    </location>
</feature>